<accession>A0A9E7EFM6</accession>
<proteinExistence type="predicted"/>
<dbReference type="SUPFAM" id="SSF48452">
    <property type="entry name" value="TPR-like"/>
    <property type="match status" value="2"/>
</dbReference>
<feature type="repeat" description="TPR" evidence="1">
    <location>
        <begin position="280"/>
        <end position="313"/>
    </location>
</feature>
<dbReference type="InterPro" id="IPR044534">
    <property type="entry name" value="TTL1-4"/>
</dbReference>
<dbReference type="InterPro" id="IPR036249">
    <property type="entry name" value="Thioredoxin-like_sf"/>
</dbReference>
<dbReference type="Gene3D" id="1.25.40.10">
    <property type="entry name" value="Tetratricopeptide repeat domain"/>
    <property type="match status" value="1"/>
</dbReference>
<dbReference type="InterPro" id="IPR011990">
    <property type="entry name" value="TPR-like_helical_dom_sf"/>
</dbReference>
<gene>
    <name evidence="3" type="ORF">MUK42_10203</name>
</gene>
<name>A0A9E7EFM6_9LILI</name>
<dbReference type="Gene3D" id="3.40.30.10">
    <property type="entry name" value="Glutaredoxin"/>
    <property type="match status" value="1"/>
</dbReference>
<evidence type="ECO:0000313" key="3">
    <source>
        <dbReference type="EMBL" id="URD76294.1"/>
    </source>
</evidence>
<protein>
    <submittedName>
        <fullName evidence="3">Tetratricopeptide repeat</fullName>
    </submittedName>
</protein>
<dbReference type="SMART" id="SM00028">
    <property type="entry name" value="TPR"/>
    <property type="match status" value="6"/>
</dbReference>
<dbReference type="CDD" id="cd02947">
    <property type="entry name" value="TRX_family"/>
    <property type="match status" value="1"/>
</dbReference>
<keyword evidence="4" id="KW-1185">Reference proteome</keyword>
<feature type="region of interest" description="Disordered" evidence="2">
    <location>
        <begin position="165"/>
        <end position="189"/>
    </location>
</feature>
<feature type="compositionally biased region" description="Low complexity" evidence="2">
    <location>
        <begin position="89"/>
        <end position="101"/>
    </location>
</feature>
<dbReference type="PROSITE" id="PS50005">
    <property type="entry name" value="TPR"/>
    <property type="match status" value="2"/>
</dbReference>
<evidence type="ECO:0000313" key="4">
    <source>
        <dbReference type="Proteomes" id="UP001055439"/>
    </source>
</evidence>
<feature type="repeat" description="TPR" evidence="1">
    <location>
        <begin position="212"/>
        <end position="245"/>
    </location>
</feature>
<sequence length="706" mass="76169">MEEEDGKKVSGCGLFVLYNSIFRRGTASSSPGHPTSAAGSPKLTASDSKRRRAASDEASLLVPANASHLPVAPAPQNPKAVAPGHLKASGRPAGASAGNAGRARNLGLAGELDSMINDHQRSKGSSTLVRASSGNVMVFSNLGNIRAPGAVTPNRNVLDFLPKTASEKGGIPDGNQGPRYTNGPAGHAPNSSAVEVAAPEGLCRALSKRLEPEELKEMGNEEYKKGRYAEAVALYDRAILIDPDKASYWSNKAAALMAMGHLLEAVSDCREAVRIDPSYARAHRRLATLYLRLGEAEKAIHHFKLARNETTSEDIAQVHRLQAHLSKCNEARKLRDWHSVLKEARSAVASGADSSPQIVAAHVEALLALGRQEEAETALNCAPKFNIDASTKFFGAARSAHLLAVRAQIHLAAGRSEPNSVLLFCQIEEYADRSCLGFVSVRFEDAVAVAQKAAQIEPSSREAGAVARKTRAVASARLTGNDLFKASKFREACVAYGEGLNHDPQNAILLCNRAACRSKLGQWEKAIEDCNAALNMRPSYTKARLRRADCNAKLERWEASAQDYEALVDQLPGDEEVGKALSEARQQLKKQRREGSIDTKAGANFVRVTSKDQLKQFIMAPGITVALVFNKSSELPSQTIPFMEKMSKQHPTVAFLAMDVSQSPSLEEYGSHEPVAFKVYKNGSMVKDIDGLDHEQLESLLRALSK</sequence>
<dbReference type="EMBL" id="CP097502">
    <property type="protein sequence ID" value="URD76294.1"/>
    <property type="molecule type" value="Genomic_DNA"/>
</dbReference>
<organism evidence="3 4">
    <name type="scientific">Musa troglodytarum</name>
    <name type="common">fe'i banana</name>
    <dbReference type="NCBI Taxonomy" id="320322"/>
    <lineage>
        <taxon>Eukaryota</taxon>
        <taxon>Viridiplantae</taxon>
        <taxon>Streptophyta</taxon>
        <taxon>Embryophyta</taxon>
        <taxon>Tracheophyta</taxon>
        <taxon>Spermatophyta</taxon>
        <taxon>Magnoliopsida</taxon>
        <taxon>Liliopsida</taxon>
        <taxon>Zingiberales</taxon>
        <taxon>Musaceae</taxon>
        <taxon>Musa</taxon>
    </lineage>
</organism>
<dbReference type="Pfam" id="PF13414">
    <property type="entry name" value="TPR_11"/>
    <property type="match status" value="1"/>
</dbReference>
<reference evidence="3" key="1">
    <citation type="submission" date="2022-05" db="EMBL/GenBank/DDBJ databases">
        <title>The Musa troglodytarum L. genome provides insights into the mechanism of non-climacteric behaviour and enrichment of carotenoids.</title>
        <authorList>
            <person name="Wang J."/>
        </authorList>
    </citation>
    <scope>NUCLEOTIDE SEQUENCE</scope>
    <source>
        <tissue evidence="3">Leaf</tissue>
    </source>
</reference>
<dbReference type="OrthoDB" id="2335338at2759"/>
<evidence type="ECO:0000256" key="1">
    <source>
        <dbReference type="PROSITE-ProRule" id="PRU00339"/>
    </source>
</evidence>
<dbReference type="SUPFAM" id="SSF52833">
    <property type="entry name" value="Thioredoxin-like"/>
    <property type="match status" value="1"/>
</dbReference>
<dbReference type="GO" id="GO:0005737">
    <property type="term" value="C:cytoplasm"/>
    <property type="evidence" value="ECO:0007669"/>
    <property type="project" value="TreeGrafter"/>
</dbReference>
<dbReference type="InterPro" id="IPR019734">
    <property type="entry name" value="TPR_rpt"/>
</dbReference>
<evidence type="ECO:0000256" key="2">
    <source>
        <dbReference type="SAM" id="MobiDB-lite"/>
    </source>
</evidence>
<feature type="region of interest" description="Disordered" evidence="2">
    <location>
        <begin position="25"/>
        <end position="101"/>
    </location>
</feature>
<dbReference type="AlphaFoldDB" id="A0A9E7EFM6"/>
<dbReference type="Pfam" id="PF00515">
    <property type="entry name" value="TPR_1"/>
    <property type="match status" value="1"/>
</dbReference>
<dbReference type="PANTHER" id="PTHR46050">
    <property type="entry name" value="TPR REPEAT-CONTAINING THIOREDOXIN"/>
    <property type="match status" value="1"/>
</dbReference>
<dbReference type="PANTHER" id="PTHR46050:SF7">
    <property type="entry name" value="TETRATRICOPEPTIDE REPEAT (TPR)-LIKE SUPERFAMILY PROTEIN"/>
    <property type="match status" value="1"/>
</dbReference>
<dbReference type="Proteomes" id="UP001055439">
    <property type="component" value="Chromosome 1"/>
</dbReference>
<keyword evidence="1" id="KW-0802">TPR repeat</keyword>